<dbReference type="Proteomes" id="UP000257139">
    <property type="component" value="Unassembled WGS sequence"/>
</dbReference>
<accession>A0A7Z7NRK8</accession>
<dbReference type="EMBL" id="OGUU01000049">
    <property type="protein sequence ID" value="SPC25835.1"/>
    <property type="molecule type" value="Genomic_DNA"/>
</dbReference>
<sequence>MVGTEVVVVAGSSPGVPGAFSFWIPMSANIAKSETIIRNFFLEETGDRRPDRCRRASTCCRHGAPEERALEPQLLLMNVDNLPRQGIAKRVDQWFSDVRNENMQSFDDWLAVVASPAPSAAPGMRLSQGNVEFELRHGQRYLIEDTVRGVRQFRCIIDGRVPLVAFIDERGYRGAWITVINLFTIEEMVSMRELPDQP</sequence>
<proteinExistence type="predicted"/>
<evidence type="ECO:0000313" key="2">
    <source>
        <dbReference type="Proteomes" id="UP000257139"/>
    </source>
</evidence>
<organism evidence="1 2">
    <name type="scientific">Cupriavidus taiwanensis</name>
    <dbReference type="NCBI Taxonomy" id="164546"/>
    <lineage>
        <taxon>Bacteria</taxon>
        <taxon>Pseudomonadati</taxon>
        <taxon>Pseudomonadota</taxon>
        <taxon>Betaproteobacteria</taxon>
        <taxon>Burkholderiales</taxon>
        <taxon>Burkholderiaceae</taxon>
        <taxon>Cupriavidus</taxon>
    </lineage>
</organism>
<evidence type="ECO:0000313" key="1">
    <source>
        <dbReference type="EMBL" id="SPC25835.1"/>
    </source>
</evidence>
<protein>
    <submittedName>
        <fullName evidence="1">Uncharacterized protein</fullName>
    </submittedName>
</protein>
<gene>
    <name evidence="1" type="ORF">CBM2594_U20022</name>
</gene>
<dbReference type="AlphaFoldDB" id="A0A7Z7NRK8"/>
<name>A0A7Z7NRK8_9BURK</name>
<reference evidence="1 2" key="1">
    <citation type="submission" date="2018-01" db="EMBL/GenBank/DDBJ databases">
        <authorList>
            <person name="Clerissi C."/>
        </authorList>
    </citation>
    <scope>NUCLEOTIDE SEQUENCE [LARGE SCALE GENOMIC DNA]</scope>
    <source>
        <strain evidence="1">Cupriavidus taiwanensis STM 6021</strain>
    </source>
</reference>
<comment type="caution">
    <text evidence="1">The sequence shown here is derived from an EMBL/GenBank/DDBJ whole genome shotgun (WGS) entry which is preliminary data.</text>
</comment>